<keyword evidence="4 9" id="KW-0863">Zinc-finger</keyword>
<proteinExistence type="inferred from homology"/>
<dbReference type="AlphaFoldDB" id="A0AAF0Y0I2"/>
<evidence type="ECO:0000256" key="5">
    <source>
        <dbReference type="ARBA" id="ARBA00022833"/>
    </source>
</evidence>
<keyword evidence="13" id="KW-1185">Reference proteome</keyword>
<organism evidence="12 13">
    <name type="scientific">Vanrija pseudolonga</name>
    <dbReference type="NCBI Taxonomy" id="143232"/>
    <lineage>
        <taxon>Eukaryota</taxon>
        <taxon>Fungi</taxon>
        <taxon>Dikarya</taxon>
        <taxon>Basidiomycota</taxon>
        <taxon>Agaricomycotina</taxon>
        <taxon>Tremellomycetes</taxon>
        <taxon>Trichosporonales</taxon>
        <taxon>Trichosporonaceae</taxon>
        <taxon>Vanrija</taxon>
    </lineage>
</organism>
<accession>A0AAF0Y0I2</accession>
<dbReference type="GO" id="GO:0043161">
    <property type="term" value="P:proteasome-mediated ubiquitin-dependent protein catabolic process"/>
    <property type="evidence" value="ECO:0007669"/>
    <property type="project" value="InterPro"/>
</dbReference>
<dbReference type="PROSITE" id="PS51867">
    <property type="entry name" value="ZF_RING_GID"/>
    <property type="match status" value="1"/>
</dbReference>
<sequence>MSTTDVSAALTALEALASANATSSSGPLNTLLDAHFAVAKERLLSGAPPKHVITELQAAVAKSKKEVEKGLKAWYSQLGGLGKNIEKAFPPNLAALSSAYDDPPLFSEPAAQDALDRVVLDSLGRRGLWDAVAAFEEETGLTYDPEKRRLSEELHRIVSEIEAGDLTSAIAWAEENKAFLAAGPHPSDLPFSLHRAVFLTYKDGKQALQYAREHLFGYLPQQRVLALVTSCLYVEGDESPYPNEDKPLAAMFRTDYCRLHGWAREDPLEVVVDLGSRGGALNSIEKARKVMGDRLGNVRTWHELPMEVPLPNGRQYHAVFVCPVSKEQTTETNPPKMLQCGHVIAQDSFNRMLAKGAPSRRPVKCPYCPQETSAQQAQRLYF</sequence>
<dbReference type="GO" id="GO:0008270">
    <property type="term" value="F:zinc ion binding"/>
    <property type="evidence" value="ECO:0007669"/>
    <property type="project" value="UniProtKB-KW"/>
</dbReference>
<name>A0AAF0Y0I2_9TREE</name>
<keyword evidence="5" id="KW-0862">Zinc</keyword>
<evidence type="ECO:0000313" key="13">
    <source>
        <dbReference type="Proteomes" id="UP000827549"/>
    </source>
</evidence>
<dbReference type="PANTHER" id="PTHR12170">
    <property type="entry name" value="MACROPHAGE ERYTHROBLAST ATTACHER-RELATED"/>
    <property type="match status" value="1"/>
</dbReference>
<dbReference type="InterPro" id="IPR044063">
    <property type="entry name" value="ZF_RING_GID"/>
</dbReference>
<dbReference type="InterPro" id="IPR006595">
    <property type="entry name" value="CTLH_C"/>
</dbReference>
<protein>
    <recommendedName>
        <fullName evidence="8">GID complex catalytic subunit 2</fullName>
    </recommendedName>
    <alternativeName>
        <fullName evidence="7">Glucose-induced degradation protein 2</fullName>
    </alternativeName>
</protein>
<dbReference type="GO" id="GO:0034657">
    <property type="term" value="C:GID complex"/>
    <property type="evidence" value="ECO:0007669"/>
    <property type="project" value="TreeGrafter"/>
</dbReference>
<dbReference type="InterPro" id="IPR013083">
    <property type="entry name" value="Znf_RING/FYVE/PHD"/>
</dbReference>
<evidence type="ECO:0000313" key="12">
    <source>
        <dbReference type="EMBL" id="WOO77542.1"/>
    </source>
</evidence>
<dbReference type="Gene3D" id="3.30.40.10">
    <property type="entry name" value="Zinc/RING finger domain, C3HC4 (zinc finger)"/>
    <property type="match status" value="1"/>
</dbReference>
<evidence type="ECO:0000256" key="7">
    <source>
        <dbReference type="ARBA" id="ARBA00075398"/>
    </source>
</evidence>
<evidence type="ECO:0000256" key="1">
    <source>
        <dbReference type="ARBA" id="ARBA00004496"/>
    </source>
</evidence>
<dbReference type="CDD" id="cd16652">
    <property type="entry name" value="dRING_Rmd5p-like"/>
    <property type="match status" value="1"/>
</dbReference>
<evidence type="ECO:0000256" key="2">
    <source>
        <dbReference type="ARBA" id="ARBA00022490"/>
    </source>
</evidence>
<dbReference type="GO" id="GO:0005737">
    <property type="term" value="C:cytoplasm"/>
    <property type="evidence" value="ECO:0007669"/>
    <property type="project" value="UniProtKB-SubCell"/>
</dbReference>
<evidence type="ECO:0000256" key="4">
    <source>
        <dbReference type="ARBA" id="ARBA00022771"/>
    </source>
</evidence>
<dbReference type="FunFam" id="3.30.40.10:FF:000143">
    <property type="entry name" value="Regulator of gluconeogenesis Rmd5"/>
    <property type="match status" value="1"/>
</dbReference>
<dbReference type="Pfam" id="PF10607">
    <property type="entry name" value="CTLH"/>
    <property type="match status" value="1"/>
</dbReference>
<dbReference type="InterPro" id="IPR037683">
    <property type="entry name" value="Rmd5_dRing"/>
</dbReference>
<evidence type="ECO:0000259" key="10">
    <source>
        <dbReference type="PROSITE" id="PS50897"/>
    </source>
</evidence>
<dbReference type="InterPro" id="IPR006594">
    <property type="entry name" value="LisH"/>
</dbReference>
<dbReference type="PROSITE" id="PS50897">
    <property type="entry name" value="CTLH"/>
    <property type="match status" value="1"/>
</dbReference>
<dbReference type="Proteomes" id="UP000827549">
    <property type="component" value="Chromosome 1"/>
</dbReference>
<reference evidence="12" key="1">
    <citation type="submission" date="2023-10" db="EMBL/GenBank/DDBJ databases">
        <authorList>
            <person name="Noh H."/>
        </authorList>
    </citation>
    <scope>NUCLEOTIDE SEQUENCE</scope>
    <source>
        <strain evidence="12">DUCC4014</strain>
    </source>
</reference>
<evidence type="ECO:0000256" key="8">
    <source>
        <dbReference type="ARBA" id="ARBA00080744"/>
    </source>
</evidence>
<feature type="domain" description="CTLH" evidence="10">
    <location>
        <begin position="152"/>
        <end position="209"/>
    </location>
</feature>
<dbReference type="PROSITE" id="PS50896">
    <property type="entry name" value="LISH"/>
    <property type="match status" value="1"/>
</dbReference>
<dbReference type="GO" id="GO:0005634">
    <property type="term" value="C:nucleus"/>
    <property type="evidence" value="ECO:0007669"/>
    <property type="project" value="TreeGrafter"/>
</dbReference>
<gene>
    <name evidence="12" type="primary">Rmnd5a</name>
    <name evidence="12" type="ORF">LOC62_01G001116</name>
</gene>
<dbReference type="GO" id="GO:0061630">
    <property type="term" value="F:ubiquitin protein ligase activity"/>
    <property type="evidence" value="ECO:0007669"/>
    <property type="project" value="InterPro"/>
</dbReference>
<dbReference type="InterPro" id="IPR024964">
    <property type="entry name" value="CTLH/CRA"/>
</dbReference>
<dbReference type="SUPFAM" id="SSF57850">
    <property type="entry name" value="RING/U-box"/>
    <property type="match status" value="1"/>
</dbReference>
<evidence type="ECO:0000259" key="11">
    <source>
        <dbReference type="PROSITE" id="PS51867"/>
    </source>
</evidence>
<keyword evidence="2" id="KW-0963">Cytoplasm</keyword>
<feature type="domain" description="RING-Gid-type" evidence="11">
    <location>
        <begin position="322"/>
        <end position="368"/>
    </location>
</feature>
<evidence type="ECO:0000256" key="6">
    <source>
        <dbReference type="ARBA" id="ARBA00061136"/>
    </source>
</evidence>
<comment type="subcellular location">
    <subcellularLocation>
        <location evidence="1">Cytoplasm</location>
    </subcellularLocation>
</comment>
<comment type="similarity">
    <text evidence="6">Belongs to the RMD5/GID2 family.</text>
</comment>
<dbReference type="RefSeq" id="XP_062623574.1">
    <property type="nucleotide sequence ID" value="XM_062767590.1"/>
</dbReference>
<evidence type="ECO:0000256" key="9">
    <source>
        <dbReference type="PROSITE-ProRule" id="PRU01215"/>
    </source>
</evidence>
<evidence type="ECO:0000256" key="3">
    <source>
        <dbReference type="ARBA" id="ARBA00022723"/>
    </source>
</evidence>
<dbReference type="GeneID" id="87804373"/>
<keyword evidence="3" id="KW-0479">Metal-binding</keyword>
<dbReference type="PANTHER" id="PTHR12170:SF3">
    <property type="entry name" value="GH10162P"/>
    <property type="match status" value="1"/>
</dbReference>
<dbReference type="InterPro" id="IPR045098">
    <property type="entry name" value="Fyv10_fam"/>
</dbReference>
<feature type="zinc finger region" description="RING-Gid-type" evidence="9">
    <location>
        <begin position="322"/>
        <end position="368"/>
    </location>
</feature>
<dbReference type="EMBL" id="CP086714">
    <property type="protein sequence ID" value="WOO77542.1"/>
    <property type="molecule type" value="Genomic_DNA"/>
</dbReference>